<protein>
    <submittedName>
        <fullName evidence="1">Uncharacterized protein</fullName>
    </submittedName>
</protein>
<sequence length="45" mass="5209">MINSVIDAIFINCAVEIYYTRITPSELEEIKLVESNMVIVRFMPC</sequence>
<organism evidence="1 2">
    <name type="scientific">Pseudoalteromonas aurantia 208</name>
    <dbReference type="NCBI Taxonomy" id="1314867"/>
    <lineage>
        <taxon>Bacteria</taxon>
        <taxon>Pseudomonadati</taxon>
        <taxon>Pseudomonadota</taxon>
        <taxon>Gammaproteobacteria</taxon>
        <taxon>Alteromonadales</taxon>
        <taxon>Pseudoalteromonadaceae</taxon>
        <taxon>Pseudoalteromonas</taxon>
    </lineage>
</organism>
<name>A0ABR9E7L9_9GAMM</name>
<dbReference type="Proteomes" id="UP000615755">
    <property type="component" value="Unassembled WGS sequence"/>
</dbReference>
<reference evidence="1 2" key="1">
    <citation type="submission" date="2015-03" db="EMBL/GenBank/DDBJ databases">
        <title>Genome sequence of Pseudoalteromonas aurantia.</title>
        <authorList>
            <person name="Xie B.-B."/>
            <person name="Rong J.-C."/>
            <person name="Qin Q.-L."/>
            <person name="Zhang Y.-Z."/>
        </authorList>
    </citation>
    <scope>NUCLEOTIDE SEQUENCE [LARGE SCALE GENOMIC DNA]</scope>
    <source>
        <strain evidence="1 2">208</strain>
    </source>
</reference>
<keyword evidence="2" id="KW-1185">Reference proteome</keyword>
<proteinExistence type="predicted"/>
<evidence type="ECO:0000313" key="1">
    <source>
        <dbReference type="EMBL" id="MBE0366988.1"/>
    </source>
</evidence>
<gene>
    <name evidence="1" type="ORF">PAUR_a0272</name>
</gene>
<accession>A0ABR9E7L9</accession>
<comment type="caution">
    <text evidence="1">The sequence shown here is derived from an EMBL/GenBank/DDBJ whole genome shotgun (WGS) entry which is preliminary data.</text>
</comment>
<dbReference type="EMBL" id="AQGV01000011">
    <property type="protein sequence ID" value="MBE0366988.1"/>
    <property type="molecule type" value="Genomic_DNA"/>
</dbReference>
<evidence type="ECO:0000313" key="2">
    <source>
        <dbReference type="Proteomes" id="UP000615755"/>
    </source>
</evidence>